<dbReference type="AlphaFoldDB" id="A0A1H8AQY6"/>
<name>A0A1H8AQY6_9BACL</name>
<accession>A0A1H8AQY6</accession>
<sequence>MRPSKKDFADLINQITGEPTMTEQKLDRILHGAKKSYQTNGMDGFFEYMRKIVQAPVSNEWMKKTISQMQTPEGVDQLIKEINLPVELHVEQGLRRKGVSDTPAQAKKRKK</sequence>
<dbReference type="Proteomes" id="UP000199695">
    <property type="component" value="Unassembled WGS sequence"/>
</dbReference>
<dbReference type="RefSeq" id="WP_089964547.1">
    <property type="nucleotide sequence ID" value="NZ_FOCQ01000001.1"/>
</dbReference>
<dbReference type="OrthoDB" id="2989675at2"/>
<organism evidence="1 2">
    <name type="scientific">Lihuaxuella thermophila</name>
    <dbReference type="NCBI Taxonomy" id="1173111"/>
    <lineage>
        <taxon>Bacteria</taxon>
        <taxon>Bacillati</taxon>
        <taxon>Bacillota</taxon>
        <taxon>Bacilli</taxon>
        <taxon>Bacillales</taxon>
        <taxon>Thermoactinomycetaceae</taxon>
        <taxon>Lihuaxuella</taxon>
    </lineage>
</organism>
<protein>
    <submittedName>
        <fullName evidence="1">Uncharacterized protein</fullName>
    </submittedName>
</protein>
<gene>
    <name evidence="1" type="ORF">SAMN05444955_101259</name>
</gene>
<proteinExistence type="predicted"/>
<keyword evidence="2" id="KW-1185">Reference proteome</keyword>
<reference evidence="1 2" key="1">
    <citation type="submission" date="2016-10" db="EMBL/GenBank/DDBJ databases">
        <authorList>
            <person name="de Groot N.N."/>
        </authorList>
    </citation>
    <scope>NUCLEOTIDE SEQUENCE [LARGE SCALE GENOMIC DNA]</scope>
    <source>
        <strain evidence="1 2">DSM 46701</strain>
    </source>
</reference>
<dbReference type="EMBL" id="FOCQ01000001">
    <property type="protein sequence ID" value="SEM72219.1"/>
    <property type="molecule type" value="Genomic_DNA"/>
</dbReference>
<evidence type="ECO:0000313" key="1">
    <source>
        <dbReference type="EMBL" id="SEM72219.1"/>
    </source>
</evidence>
<evidence type="ECO:0000313" key="2">
    <source>
        <dbReference type="Proteomes" id="UP000199695"/>
    </source>
</evidence>